<evidence type="ECO:0000259" key="1">
    <source>
        <dbReference type="PROSITE" id="PS50925"/>
    </source>
</evidence>
<accession>A0A5C1HUB5</accession>
<reference evidence="2" key="1">
    <citation type="submission" date="2019-08" db="EMBL/GenBank/DDBJ databases">
        <title>Comparative genome analysis confer to the adaptation heavy metal polluted environment.</title>
        <authorList>
            <person name="Li Y."/>
        </authorList>
    </citation>
    <scope>NUCLEOTIDE SEQUENCE [LARGE SCALE GENOMIC DNA]</scope>
    <source>
        <strain evidence="2">P1</strain>
    </source>
</reference>
<dbReference type="EMBL" id="CP043450">
    <property type="protein sequence ID" value="QEM08630.1"/>
    <property type="molecule type" value="Genomic_DNA"/>
</dbReference>
<dbReference type="Proteomes" id="UP000251402">
    <property type="component" value="Chromosome"/>
</dbReference>
<dbReference type="InterPro" id="IPR007024">
    <property type="entry name" value="BLUF_domain"/>
</dbReference>
<dbReference type="Gene3D" id="3.30.70.100">
    <property type="match status" value="1"/>
</dbReference>
<dbReference type="GO" id="GO:0009882">
    <property type="term" value="F:blue light photoreceptor activity"/>
    <property type="evidence" value="ECO:0007669"/>
    <property type="project" value="InterPro"/>
</dbReference>
<dbReference type="RefSeq" id="WP_112572459.1">
    <property type="nucleotide sequence ID" value="NZ_CP043450.1"/>
</dbReference>
<sequence>MEYLVFISTSKKLMSDAELLDLLQSARSKNSENNITGMLLYGEGTFLQVLEGEKDDLHRVYNAIQADSRHRNIIMMISGILNERIFPKWSMSFASVNGDVLEVVEGYLNPAKMSFAADVNNHPTVNMVKTFAESNRLTIPVFTLFN</sequence>
<proteinExistence type="predicted"/>
<feature type="domain" description="BLUF" evidence="1">
    <location>
        <begin position="1"/>
        <end position="92"/>
    </location>
</feature>
<dbReference type="OrthoDB" id="1122028at2"/>
<dbReference type="AlphaFoldDB" id="A0A5C1HUB5"/>
<gene>
    <name evidence="2" type="ORF">DEO27_000885</name>
</gene>
<dbReference type="GO" id="GO:0071949">
    <property type="term" value="F:FAD binding"/>
    <property type="evidence" value="ECO:0007669"/>
    <property type="project" value="InterPro"/>
</dbReference>
<name>A0A5C1HUB5_9SPHI</name>
<dbReference type="PROSITE" id="PS50925">
    <property type="entry name" value="BLUF"/>
    <property type="match status" value="1"/>
</dbReference>
<protein>
    <submittedName>
        <fullName evidence="2">BLUF domain-containing protein</fullName>
    </submittedName>
</protein>
<keyword evidence="3" id="KW-1185">Reference proteome</keyword>
<dbReference type="Pfam" id="PF04940">
    <property type="entry name" value="BLUF"/>
    <property type="match status" value="1"/>
</dbReference>
<evidence type="ECO:0000313" key="3">
    <source>
        <dbReference type="Proteomes" id="UP000251402"/>
    </source>
</evidence>
<dbReference type="SMART" id="SM01034">
    <property type="entry name" value="BLUF"/>
    <property type="match status" value="1"/>
</dbReference>
<dbReference type="InterPro" id="IPR036046">
    <property type="entry name" value="Acylphosphatase-like_dom_sf"/>
</dbReference>
<evidence type="ECO:0000313" key="2">
    <source>
        <dbReference type="EMBL" id="QEM08630.1"/>
    </source>
</evidence>
<dbReference type="SUPFAM" id="SSF54975">
    <property type="entry name" value="Acylphosphatase/BLUF domain-like"/>
    <property type="match status" value="1"/>
</dbReference>
<organism evidence="2 3">
    <name type="scientific">Mucilaginibacter rubeus</name>
    <dbReference type="NCBI Taxonomy" id="2027860"/>
    <lineage>
        <taxon>Bacteria</taxon>
        <taxon>Pseudomonadati</taxon>
        <taxon>Bacteroidota</taxon>
        <taxon>Sphingobacteriia</taxon>
        <taxon>Sphingobacteriales</taxon>
        <taxon>Sphingobacteriaceae</taxon>
        <taxon>Mucilaginibacter</taxon>
    </lineage>
</organism>
<dbReference type="KEGG" id="mrub:DEO27_000885"/>